<keyword evidence="2" id="KW-0012">Acyltransferase</keyword>
<sequence>MGPSDAPSPGSAASRRAGAEDARAVADLLIAARRAAVGAIPAAVHSAAEIREWVRDVVIAEREVWLTEDGHRLPLAVLVLDGHWIDQLYVDPAWTGHGLGAQLIELAKSRRPEGLQLWTFAANTGAQRFYRRHGFVPVEATDGSRNEEKAPDIRFAWLPS</sequence>
<accession>A0A9W5UP37</accession>
<evidence type="ECO:0000256" key="2">
    <source>
        <dbReference type="ARBA" id="ARBA00023315"/>
    </source>
</evidence>
<protein>
    <recommendedName>
        <fullName evidence="3">N-acetyltransferase domain-containing protein</fullName>
    </recommendedName>
</protein>
<dbReference type="OrthoDB" id="9805924at2"/>
<reference evidence="4" key="1">
    <citation type="submission" date="2021-01" db="EMBL/GenBank/DDBJ databases">
        <title>Whole genome shotgun sequence of Verrucosispora sediminis NBRC 107745.</title>
        <authorList>
            <person name="Komaki H."/>
            <person name="Tamura T."/>
        </authorList>
    </citation>
    <scope>NUCLEOTIDE SEQUENCE</scope>
    <source>
        <strain evidence="4">NBRC 107745</strain>
    </source>
</reference>
<dbReference type="CDD" id="cd04301">
    <property type="entry name" value="NAT_SF"/>
    <property type="match status" value="1"/>
</dbReference>
<dbReference type="PANTHER" id="PTHR43420:SF44">
    <property type="entry name" value="ACETYLTRANSFERASE YPEA"/>
    <property type="match status" value="1"/>
</dbReference>
<dbReference type="SUPFAM" id="SSF55729">
    <property type="entry name" value="Acyl-CoA N-acyltransferases (Nat)"/>
    <property type="match status" value="1"/>
</dbReference>
<dbReference type="Pfam" id="PF13508">
    <property type="entry name" value="Acetyltransf_7"/>
    <property type="match status" value="1"/>
</dbReference>
<comment type="caution">
    <text evidence="4">The sequence shown here is derived from an EMBL/GenBank/DDBJ whole genome shotgun (WGS) entry which is preliminary data.</text>
</comment>
<dbReference type="InterPro" id="IPR016181">
    <property type="entry name" value="Acyl_CoA_acyltransferase"/>
</dbReference>
<evidence type="ECO:0000313" key="4">
    <source>
        <dbReference type="EMBL" id="GIJ32607.1"/>
    </source>
</evidence>
<gene>
    <name evidence="4" type="ORF">Vse01_17550</name>
</gene>
<dbReference type="PANTHER" id="PTHR43420">
    <property type="entry name" value="ACETYLTRANSFERASE"/>
    <property type="match status" value="1"/>
</dbReference>
<dbReference type="Proteomes" id="UP000607311">
    <property type="component" value="Unassembled WGS sequence"/>
</dbReference>
<evidence type="ECO:0000259" key="3">
    <source>
        <dbReference type="PROSITE" id="PS51186"/>
    </source>
</evidence>
<proteinExistence type="predicted"/>
<evidence type="ECO:0000313" key="5">
    <source>
        <dbReference type="Proteomes" id="UP000607311"/>
    </source>
</evidence>
<dbReference type="InterPro" id="IPR050680">
    <property type="entry name" value="YpeA/RimI_acetyltransf"/>
</dbReference>
<dbReference type="PROSITE" id="PS51186">
    <property type="entry name" value="GNAT"/>
    <property type="match status" value="1"/>
</dbReference>
<dbReference type="AlphaFoldDB" id="A0A9W5UP37"/>
<keyword evidence="5" id="KW-1185">Reference proteome</keyword>
<organism evidence="4 5">
    <name type="scientific">Micromonospora sediminimaris</name>
    <dbReference type="NCBI Taxonomy" id="547162"/>
    <lineage>
        <taxon>Bacteria</taxon>
        <taxon>Bacillati</taxon>
        <taxon>Actinomycetota</taxon>
        <taxon>Actinomycetes</taxon>
        <taxon>Micromonosporales</taxon>
        <taxon>Micromonosporaceae</taxon>
        <taxon>Micromonospora</taxon>
    </lineage>
</organism>
<feature type="domain" description="N-acetyltransferase" evidence="3">
    <location>
        <begin position="12"/>
        <end position="160"/>
    </location>
</feature>
<dbReference type="GO" id="GO:0016747">
    <property type="term" value="F:acyltransferase activity, transferring groups other than amino-acyl groups"/>
    <property type="evidence" value="ECO:0007669"/>
    <property type="project" value="InterPro"/>
</dbReference>
<dbReference type="EMBL" id="BOPD01000010">
    <property type="protein sequence ID" value="GIJ32607.1"/>
    <property type="molecule type" value="Genomic_DNA"/>
</dbReference>
<keyword evidence="1" id="KW-0808">Transferase</keyword>
<dbReference type="InterPro" id="IPR000182">
    <property type="entry name" value="GNAT_dom"/>
</dbReference>
<name>A0A9W5UP37_9ACTN</name>
<dbReference type="Gene3D" id="3.40.630.30">
    <property type="match status" value="1"/>
</dbReference>
<evidence type="ECO:0000256" key="1">
    <source>
        <dbReference type="ARBA" id="ARBA00022679"/>
    </source>
</evidence>
<dbReference type="RefSeq" id="WP_093406956.1">
    <property type="nucleotide sequence ID" value="NZ_BOPD01000010.1"/>
</dbReference>